<dbReference type="Proteomes" id="UP000177208">
    <property type="component" value="Unassembled WGS sequence"/>
</dbReference>
<evidence type="ECO:0000313" key="2">
    <source>
        <dbReference type="EMBL" id="OGK16226.1"/>
    </source>
</evidence>
<dbReference type="PANTHER" id="PTHR42188:SF1">
    <property type="entry name" value="23S RRNA-SPECIFIC ENDONUCLEASE VAPC20"/>
    <property type="match status" value="1"/>
</dbReference>
<dbReference type="Pfam" id="PF01850">
    <property type="entry name" value="PIN"/>
    <property type="match status" value="1"/>
</dbReference>
<dbReference type="GO" id="GO:0004521">
    <property type="term" value="F:RNA endonuclease activity"/>
    <property type="evidence" value="ECO:0007669"/>
    <property type="project" value="InterPro"/>
</dbReference>
<dbReference type="InterPro" id="IPR002716">
    <property type="entry name" value="PIN_dom"/>
</dbReference>
<proteinExistence type="predicted"/>
<sequence>MNKSLYISSYIFSEVTTVLLQKVGRKGAIIAGNNILNSGNFHFIDFDKKVQNLSWKIFQEINKKNISFVDCTILAVMDYMGIKKLLTLDATDFAGLRRKYSFSFL</sequence>
<dbReference type="AlphaFoldDB" id="A0A1F7GBG7"/>
<dbReference type="InterPro" id="IPR029060">
    <property type="entry name" value="PIN-like_dom_sf"/>
</dbReference>
<name>A0A1F7GBG7_9BACT</name>
<evidence type="ECO:0000313" key="3">
    <source>
        <dbReference type="Proteomes" id="UP000177208"/>
    </source>
</evidence>
<gene>
    <name evidence="2" type="ORF">A2774_04545</name>
</gene>
<accession>A0A1F7GBG7</accession>
<dbReference type="InterPro" id="IPR039018">
    <property type="entry name" value="VapC20-like"/>
</dbReference>
<reference evidence="2 3" key="1">
    <citation type="journal article" date="2016" name="Nat. Commun.">
        <title>Thousands of microbial genomes shed light on interconnected biogeochemical processes in an aquifer system.</title>
        <authorList>
            <person name="Anantharaman K."/>
            <person name="Brown C.T."/>
            <person name="Hug L.A."/>
            <person name="Sharon I."/>
            <person name="Castelle C.J."/>
            <person name="Probst A.J."/>
            <person name="Thomas B.C."/>
            <person name="Singh A."/>
            <person name="Wilkins M.J."/>
            <person name="Karaoz U."/>
            <person name="Brodie E.L."/>
            <person name="Williams K.H."/>
            <person name="Hubbard S.S."/>
            <person name="Banfield J.F."/>
        </authorList>
    </citation>
    <scope>NUCLEOTIDE SEQUENCE [LARGE SCALE GENOMIC DNA]</scope>
</reference>
<feature type="domain" description="PIN" evidence="1">
    <location>
        <begin position="4"/>
        <end position="91"/>
    </location>
</feature>
<evidence type="ECO:0000259" key="1">
    <source>
        <dbReference type="Pfam" id="PF01850"/>
    </source>
</evidence>
<dbReference type="GO" id="GO:0016075">
    <property type="term" value="P:rRNA catabolic process"/>
    <property type="evidence" value="ECO:0007669"/>
    <property type="project" value="TreeGrafter"/>
</dbReference>
<protein>
    <recommendedName>
        <fullName evidence="1">PIN domain-containing protein</fullName>
    </recommendedName>
</protein>
<comment type="caution">
    <text evidence="2">The sequence shown here is derived from an EMBL/GenBank/DDBJ whole genome shotgun (WGS) entry which is preliminary data.</text>
</comment>
<dbReference type="PANTHER" id="PTHR42188">
    <property type="entry name" value="23S RRNA-SPECIFIC ENDONUCLEASE VAPC20"/>
    <property type="match status" value="1"/>
</dbReference>
<dbReference type="EMBL" id="MFZG01000025">
    <property type="protein sequence ID" value="OGK16226.1"/>
    <property type="molecule type" value="Genomic_DNA"/>
</dbReference>
<organism evidence="2 3">
    <name type="scientific">Candidatus Roizmanbacteria bacterium RIFCSPHIGHO2_01_FULL_39_12c</name>
    <dbReference type="NCBI Taxonomy" id="1802031"/>
    <lineage>
        <taxon>Bacteria</taxon>
        <taxon>Candidatus Roizmaniibacteriota</taxon>
    </lineage>
</organism>
<dbReference type="SUPFAM" id="SSF88723">
    <property type="entry name" value="PIN domain-like"/>
    <property type="match status" value="1"/>
</dbReference>
<dbReference type="Gene3D" id="3.40.50.1010">
    <property type="entry name" value="5'-nuclease"/>
    <property type="match status" value="1"/>
</dbReference>